<organism evidence="1 2">
    <name type="scientific">Asticcacaulis biprosthecium C19</name>
    <dbReference type="NCBI Taxonomy" id="715226"/>
    <lineage>
        <taxon>Bacteria</taxon>
        <taxon>Pseudomonadati</taxon>
        <taxon>Pseudomonadota</taxon>
        <taxon>Alphaproteobacteria</taxon>
        <taxon>Caulobacterales</taxon>
        <taxon>Caulobacteraceae</taxon>
        <taxon>Asticcacaulis</taxon>
    </lineage>
</organism>
<evidence type="ECO:0008006" key="3">
    <source>
        <dbReference type="Google" id="ProtNLM"/>
    </source>
</evidence>
<dbReference type="Proteomes" id="UP000006512">
    <property type="component" value="Unassembled WGS sequence"/>
</dbReference>
<keyword evidence="2" id="KW-1185">Reference proteome</keyword>
<dbReference type="AlphaFoldDB" id="F4QM85"/>
<dbReference type="RefSeq" id="WP_006273526.1">
    <property type="nucleotide sequence ID" value="NZ_GL883078.1"/>
</dbReference>
<dbReference type="Gene3D" id="3.40.1530.20">
    <property type="entry name" value="Protein of unknown function (DUF1491)"/>
    <property type="match status" value="1"/>
</dbReference>
<dbReference type="HOGENOM" id="CLU_146719_1_0_5"/>
<name>F4QM85_9CAUL</name>
<evidence type="ECO:0000313" key="1">
    <source>
        <dbReference type="EMBL" id="EGF91326.1"/>
    </source>
</evidence>
<evidence type="ECO:0000313" key="2">
    <source>
        <dbReference type="Proteomes" id="UP000006512"/>
    </source>
</evidence>
<dbReference type="Pfam" id="PF07372">
    <property type="entry name" value="DUF1491"/>
    <property type="match status" value="1"/>
</dbReference>
<accession>F4QM85</accession>
<protein>
    <recommendedName>
        <fullName evidence="3">ATP-dependent Zn protease</fullName>
    </recommendedName>
</protein>
<dbReference type="EMBL" id="GL883078">
    <property type="protein sequence ID" value="EGF91326.1"/>
    <property type="molecule type" value="Genomic_DNA"/>
</dbReference>
<dbReference type="InterPro" id="IPR009964">
    <property type="entry name" value="DUF1491"/>
</dbReference>
<dbReference type="eggNOG" id="COG5447">
    <property type="taxonomic scope" value="Bacteria"/>
</dbReference>
<dbReference type="OrthoDB" id="9809136at2"/>
<gene>
    <name evidence="1" type="ORF">ABI_27410</name>
</gene>
<dbReference type="STRING" id="715226.ABI_27410"/>
<reference evidence="2" key="1">
    <citation type="submission" date="2011-03" db="EMBL/GenBank/DDBJ databases">
        <title>Draft genome sequence of Brevundimonas diminuta.</title>
        <authorList>
            <person name="Brown P.J.B."/>
            <person name="Buechlein A."/>
            <person name="Hemmerich C."/>
            <person name="Brun Y.V."/>
        </authorList>
    </citation>
    <scope>NUCLEOTIDE SEQUENCE [LARGE SCALE GENOMIC DNA]</scope>
    <source>
        <strain evidence="2">C19</strain>
    </source>
</reference>
<proteinExistence type="predicted"/>
<sequence>MLLSADLWVGALLRRVGQAGSFAHVSRKGDARAGSVIVKVLNQRTLDAYVLREATTGEESIWMRPVETVSEPDLDAWITRQIRYDPDLWVIEIEDAEGRHFLTEKVDLR</sequence>